<evidence type="ECO:0008006" key="4">
    <source>
        <dbReference type="Google" id="ProtNLM"/>
    </source>
</evidence>
<evidence type="ECO:0000313" key="3">
    <source>
        <dbReference type="Proteomes" id="UP000252731"/>
    </source>
</evidence>
<proteinExistence type="predicted"/>
<accession>A0A366JKD7</accession>
<dbReference type="EMBL" id="QNSF01000017">
    <property type="protein sequence ID" value="RBP87858.1"/>
    <property type="molecule type" value="Genomic_DNA"/>
</dbReference>
<sequence>MKVKAISLILSSSLLLTGCGGLFDKESKRIEALKEEKKQGELEDSKEKEEQEKIYKDMERPVNEVVYENELDTLKEVENLDYKNLEEYQDAAEFSKFVADALYKFYTVQLSPENYYEFLLQYGTESVKESLPSKDDAVTVFSSLQDLYLKQNINGESYTLTNVTFNRLKNEGSFYRKVLTTNGEEYFISIIQKENGVWKYADDSPSPPYEVQDNAS</sequence>
<evidence type="ECO:0000313" key="2">
    <source>
        <dbReference type="EMBL" id="RBP87858.1"/>
    </source>
</evidence>
<comment type="caution">
    <text evidence="2">The sequence shown here is derived from an EMBL/GenBank/DDBJ whole genome shotgun (WGS) entry which is preliminary data.</text>
</comment>
<name>A0A366JKD7_CYTFI</name>
<evidence type="ECO:0000256" key="1">
    <source>
        <dbReference type="SAM" id="Coils"/>
    </source>
</evidence>
<dbReference type="RefSeq" id="WP_113885127.1">
    <property type="nucleotide sequence ID" value="NZ_QNSF01000017.1"/>
</dbReference>
<keyword evidence="3" id="KW-1185">Reference proteome</keyword>
<reference evidence="2 3" key="1">
    <citation type="submission" date="2018-06" db="EMBL/GenBank/DDBJ databases">
        <title>Freshwater and sediment microbial communities from various areas in North America, analyzing microbe dynamics in response to fracking.</title>
        <authorList>
            <person name="Lamendella R."/>
        </authorList>
    </citation>
    <scope>NUCLEOTIDE SEQUENCE [LARGE SCALE GENOMIC DNA]</scope>
    <source>
        <strain evidence="2 3">14_TX</strain>
    </source>
</reference>
<dbReference type="OrthoDB" id="2854367at2"/>
<dbReference type="AlphaFoldDB" id="A0A366JKD7"/>
<keyword evidence="1" id="KW-0175">Coiled coil</keyword>
<feature type="coiled-coil region" evidence="1">
    <location>
        <begin position="23"/>
        <end position="52"/>
    </location>
</feature>
<organism evidence="2 3">
    <name type="scientific">Cytobacillus firmus</name>
    <name type="common">Bacillus firmus</name>
    <dbReference type="NCBI Taxonomy" id="1399"/>
    <lineage>
        <taxon>Bacteria</taxon>
        <taxon>Bacillati</taxon>
        <taxon>Bacillota</taxon>
        <taxon>Bacilli</taxon>
        <taxon>Bacillales</taxon>
        <taxon>Bacillaceae</taxon>
        <taxon>Cytobacillus</taxon>
    </lineage>
</organism>
<protein>
    <recommendedName>
        <fullName evidence="4">Lipoprotein</fullName>
    </recommendedName>
</protein>
<dbReference type="PROSITE" id="PS51257">
    <property type="entry name" value="PROKAR_LIPOPROTEIN"/>
    <property type="match status" value="1"/>
</dbReference>
<dbReference type="Proteomes" id="UP000252731">
    <property type="component" value="Unassembled WGS sequence"/>
</dbReference>
<gene>
    <name evidence="2" type="ORF">DFO70_11749</name>
</gene>